<reference evidence="1" key="1">
    <citation type="submission" date="2021-04" db="EMBL/GenBank/DDBJ databases">
        <authorList>
            <person name="Chebbi M.A.C M."/>
        </authorList>
    </citation>
    <scope>NUCLEOTIDE SEQUENCE</scope>
</reference>
<evidence type="ECO:0000313" key="1">
    <source>
        <dbReference type="EMBL" id="CAG5073960.1"/>
    </source>
</evidence>
<dbReference type="AlphaFoldDB" id="A0A8J2EBV6"/>
<dbReference type="Proteomes" id="UP000786811">
    <property type="component" value="Unassembled WGS sequence"/>
</dbReference>
<accession>A0A8J2EBV6</accession>
<name>A0A8J2EBV6_COTCN</name>
<proteinExistence type="predicted"/>
<sequence>MKLMPVSIILKLIFVWVTQRK</sequence>
<evidence type="ECO:0000313" key="2">
    <source>
        <dbReference type="Proteomes" id="UP000786811"/>
    </source>
</evidence>
<organism evidence="1 2">
    <name type="scientific">Cotesia congregata</name>
    <name type="common">Parasitoid wasp</name>
    <name type="synonym">Apanteles congregatus</name>
    <dbReference type="NCBI Taxonomy" id="51543"/>
    <lineage>
        <taxon>Eukaryota</taxon>
        <taxon>Metazoa</taxon>
        <taxon>Ecdysozoa</taxon>
        <taxon>Arthropoda</taxon>
        <taxon>Hexapoda</taxon>
        <taxon>Insecta</taxon>
        <taxon>Pterygota</taxon>
        <taxon>Neoptera</taxon>
        <taxon>Endopterygota</taxon>
        <taxon>Hymenoptera</taxon>
        <taxon>Apocrita</taxon>
        <taxon>Ichneumonoidea</taxon>
        <taxon>Braconidae</taxon>
        <taxon>Microgastrinae</taxon>
        <taxon>Cotesia</taxon>
    </lineage>
</organism>
<protein>
    <submittedName>
        <fullName evidence="1">Uncharacterized protein</fullName>
    </submittedName>
</protein>
<comment type="caution">
    <text evidence="1">The sequence shown here is derived from an EMBL/GenBank/DDBJ whole genome shotgun (WGS) entry which is preliminary data.</text>
</comment>
<gene>
    <name evidence="1" type="ORF">HICCMSTLAB_LOCUS732</name>
</gene>
<keyword evidence="2" id="KW-1185">Reference proteome</keyword>
<dbReference type="EMBL" id="CAJNRD030001114">
    <property type="protein sequence ID" value="CAG5073960.1"/>
    <property type="molecule type" value="Genomic_DNA"/>
</dbReference>